<name>A0A1I5VKJ6_9EURY</name>
<reference evidence="2" key="1">
    <citation type="submission" date="2016-10" db="EMBL/GenBank/DDBJ databases">
        <authorList>
            <person name="Varghese N."/>
            <person name="Submissions S."/>
        </authorList>
    </citation>
    <scope>NUCLEOTIDE SEQUENCE [LARGE SCALE GENOMIC DNA]</scope>
    <source>
        <strain evidence="2">CGMCC 1.10329</strain>
    </source>
</reference>
<dbReference type="Proteomes" id="UP000183769">
    <property type="component" value="Unassembled WGS sequence"/>
</dbReference>
<keyword evidence="2" id="KW-1185">Reference proteome</keyword>
<dbReference type="EMBL" id="FOXI01000018">
    <property type="protein sequence ID" value="SFQ07993.1"/>
    <property type="molecule type" value="Genomic_DNA"/>
</dbReference>
<dbReference type="OrthoDB" id="373603at2157"/>
<dbReference type="RefSeq" id="WP_074880339.1">
    <property type="nucleotide sequence ID" value="NZ_FOXI01000018.1"/>
</dbReference>
<organism evidence="1 2">
    <name type="scientific">Halolamina pelagica</name>
    <dbReference type="NCBI Taxonomy" id="699431"/>
    <lineage>
        <taxon>Archaea</taxon>
        <taxon>Methanobacteriati</taxon>
        <taxon>Methanobacteriota</taxon>
        <taxon>Stenosarchaea group</taxon>
        <taxon>Halobacteria</taxon>
        <taxon>Halobacteriales</taxon>
        <taxon>Haloferacaceae</taxon>
    </lineage>
</organism>
<dbReference type="AlphaFoldDB" id="A0A1I5VKJ6"/>
<evidence type="ECO:0000313" key="2">
    <source>
        <dbReference type="Proteomes" id="UP000183769"/>
    </source>
</evidence>
<sequence length="210" mass="22755">MIRRLFVALLVVTAAIGAGSMGVAAQSDDGAFFDGLIADDDDQGILEEAGIWIAGATSGASRTYAAYLGDEANATTYAADFSTTFNEHNQSLEAFASERLTADTNHDVFAVHFHDREDGNVTRYVVSDVENGSWTNARVLTPSEFDATNRTADQWVSLDWYQSRAAGDELETFVDEHAEPNEDLSTGDKAAYLAKYGAPESSMWNTTEEA</sequence>
<proteinExistence type="predicted"/>
<gene>
    <name evidence="1" type="ORF">SAMN05216277_11850</name>
</gene>
<evidence type="ECO:0000313" key="1">
    <source>
        <dbReference type="EMBL" id="SFQ07993.1"/>
    </source>
</evidence>
<protein>
    <submittedName>
        <fullName evidence="1">Uncharacterized protein</fullName>
    </submittedName>
</protein>
<accession>A0A1I5VKJ6</accession>